<dbReference type="PANTHER" id="PTHR34408:SF1">
    <property type="entry name" value="GLYCOSYL HYDROLASE FAMILY 19 DOMAIN-CONTAINING PROTEIN HI_1415"/>
    <property type="match status" value="1"/>
</dbReference>
<sequence length="421" mass="46115">MNIINVISDKNVPQWGNGKKFIAIHYLGVVGQNNKVEAGGYGAHYYIYWDGTIYQAAKHDAILWQVGTGGYYTQKHPEARNSNTIGIELCVKCDGNASNPSDPRWYFTTETQEACVQLVKKLMQDLGIPASHVLRHYDIVNKHCPAPYVNNNKYKTSWTWEEFKARISGGSSAGGTGQMYRIRKNWADAASQIGAYENLDNAKAACKAGYTVYDKDGKAVYSVGASSGQMYRIRKSWSDAGSQIGAYESLENAKAACEAGYTVYDKDGKAVYSKAETWKATGTAVCGGNGVYVRSGPGKSYDPLGQLNKGQRFEVDEKTSGEWVHIKVAGIGIGYMHKDYVVYDNPTSDVGWKAIGTAVCTGSNVNVRSGPGTNYKSLGQLGKGNRFEIDGQEKAGFTHIKVHLDGKDQIAWISSKYVKKD</sequence>
<dbReference type="InterPro" id="IPR002502">
    <property type="entry name" value="Amidase_domain"/>
</dbReference>
<dbReference type="Proteomes" id="UP000886723">
    <property type="component" value="Unassembled WGS sequence"/>
</dbReference>
<evidence type="ECO:0000313" key="3">
    <source>
        <dbReference type="Proteomes" id="UP000886723"/>
    </source>
</evidence>
<dbReference type="SUPFAM" id="SSF55846">
    <property type="entry name" value="N-acetylmuramoyl-L-alanine amidase-like"/>
    <property type="match status" value="1"/>
</dbReference>
<feature type="domain" description="SH3b" evidence="1">
    <location>
        <begin position="355"/>
        <end position="421"/>
    </location>
</feature>
<dbReference type="InterPro" id="IPR036505">
    <property type="entry name" value="Amidase/PGRP_sf"/>
</dbReference>
<dbReference type="InterPro" id="IPR052354">
    <property type="entry name" value="Cell_Wall_Dynamics_Protein"/>
</dbReference>
<dbReference type="AlphaFoldDB" id="A0A9D1NVX3"/>
<accession>A0A9D1NVX3</accession>
<dbReference type="PROSITE" id="PS51781">
    <property type="entry name" value="SH3B"/>
    <property type="match status" value="2"/>
</dbReference>
<feature type="domain" description="SH3b" evidence="1">
    <location>
        <begin position="281"/>
        <end position="345"/>
    </location>
</feature>
<gene>
    <name evidence="2" type="ORF">IAA63_10045</name>
</gene>
<comment type="caution">
    <text evidence="2">The sequence shown here is derived from an EMBL/GenBank/DDBJ whole genome shotgun (WGS) entry which is preliminary data.</text>
</comment>
<dbReference type="SMART" id="SM00287">
    <property type="entry name" value="SH3b"/>
    <property type="match status" value="2"/>
</dbReference>
<organism evidence="2 3">
    <name type="scientific">Candidatus Pullilachnospira stercoravium</name>
    <dbReference type="NCBI Taxonomy" id="2840913"/>
    <lineage>
        <taxon>Bacteria</taxon>
        <taxon>Bacillati</taxon>
        <taxon>Bacillota</taxon>
        <taxon>Clostridia</taxon>
        <taxon>Lachnospirales</taxon>
        <taxon>Lachnospiraceae</taxon>
        <taxon>Lachnospiraceae incertae sedis</taxon>
        <taxon>Candidatus Pullilachnospira</taxon>
    </lineage>
</organism>
<dbReference type="InterPro" id="IPR003646">
    <property type="entry name" value="SH3-like_bac-type"/>
</dbReference>
<dbReference type="SMART" id="SM00644">
    <property type="entry name" value="Ami_2"/>
    <property type="match status" value="1"/>
</dbReference>
<dbReference type="Pfam" id="PF01510">
    <property type="entry name" value="Amidase_2"/>
    <property type="match status" value="1"/>
</dbReference>
<dbReference type="Gene3D" id="2.30.30.40">
    <property type="entry name" value="SH3 Domains"/>
    <property type="match status" value="2"/>
</dbReference>
<dbReference type="PANTHER" id="PTHR34408">
    <property type="entry name" value="FAMILY PROTEIN, PUTATIVE-RELATED"/>
    <property type="match status" value="1"/>
</dbReference>
<evidence type="ECO:0000313" key="2">
    <source>
        <dbReference type="EMBL" id="HIV13463.1"/>
    </source>
</evidence>
<reference evidence="2" key="1">
    <citation type="submission" date="2020-10" db="EMBL/GenBank/DDBJ databases">
        <authorList>
            <person name="Gilroy R."/>
        </authorList>
    </citation>
    <scope>NUCLEOTIDE SEQUENCE</scope>
    <source>
        <strain evidence="2">ChiBcec2-4451</strain>
    </source>
</reference>
<protein>
    <submittedName>
        <fullName evidence="2">Amidase</fullName>
    </submittedName>
</protein>
<dbReference type="Gene3D" id="3.40.80.10">
    <property type="entry name" value="Peptidoglycan recognition protein-like"/>
    <property type="match status" value="1"/>
</dbReference>
<dbReference type="Pfam" id="PF08239">
    <property type="entry name" value="SH3_3"/>
    <property type="match status" value="2"/>
</dbReference>
<evidence type="ECO:0000259" key="1">
    <source>
        <dbReference type="PROSITE" id="PS51781"/>
    </source>
</evidence>
<dbReference type="GO" id="GO:0008745">
    <property type="term" value="F:N-acetylmuramoyl-L-alanine amidase activity"/>
    <property type="evidence" value="ECO:0007669"/>
    <property type="project" value="InterPro"/>
</dbReference>
<dbReference type="GO" id="GO:0009253">
    <property type="term" value="P:peptidoglycan catabolic process"/>
    <property type="evidence" value="ECO:0007669"/>
    <property type="project" value="InterPro"/>
</dbReference>
<dbReference type="CDD" id="cd06583">
    <property type="entry name" value="PGRP"/>
    <property type="match status" value="1"/>
</dbReference>
<name>A0A9D1NVX3_9FIRM</name>
<dbReference type="EMBL" id="DVON01000208">
    <property type="protein sequence ID" value="HIV13463.1"/>
    <property type="molecule type" value="Genomic_DNA"/>
</dbReference>
<reference evidence="2" key="2">
    <citation type="journal article" date="2021" name="PeerJ">
        <title>Extensive microbial diversity within the chicken gut microbiome revealed by metagenomics and culture.</title>
        <authorList>
            <person name="Gilroy R."/>
            <person name="Ravi A."/>
            <person name="Getino M."/>
            <person name="Pursley I."/>
            <person name="Horton D.L."/>
            <person name="Alikhan N.F."/>
            <person name="Baker D."/>
            <person name="Gharbi K."/>
            <person name="Hall N."/>
            <person name="Watson M."/>
            <person name="Adriaenssens E.M."/>
            <person name="Foster-Nyarko E."/>
            <person name="Jarju S."/>
            <person name="Secka A."/>
            <person name="Antonio M."/>
            <person name="Oren A."/>
            <person name="Chaudhuri R.R."/>
            <person name="La Ragione R."/>
            <person name="Hildebrand F."/>
            <person name="Pallen M.J."/>
        </authorList>
    </citation>
    <scope>NUCLEOTIDE SEQUENCE</scope>
    <source>
        <strain evidence="2">ChiBcec2-4451</strain>
    </source>
</reference>
<proteinExistence type="predicted"/>